<protein>
    <submittedName>
        <fullName evidence="1">Tyrosine-protein phosphatase</fullName>
        <ecNumber evidence="1">3.1.3.48</ecNumber>
    </submittedName>
</protein>
<keyword evidence="1" id="KW-0378">Hydrolase</keyword>
<dbReference type="RefSeq" id="WP_283712840.1">
    <property type="nucleotide sequence ID" value="NZ_JASJEW010000002.1"/>
</dbReference>
<keyword evidence="2" id="KW-1185">Reference proteome</keyword>
<name>A0ABT6ZMG2_9ACTN</name>
<dbReference type="EC" id="3.1.3.48" evidence="1"/>
<dbReference type="SUPFAM" id="SSF52799">
    <property type="entry name" value="(Phosphotyrosine protein) phosphatases II"/>
    <property type="match status" value="1"/>
</dbReference>
<dbReference type="EMBL" id="JASJEX010000003">
    <property type="protein sequence ID" value="MDJ1129718.1"/>
    <property type="molecule type" value="Genomic_DNA"/>
</dbReference>
<dbReference type="GO" id="GO:0004725">
    <property type="term" value="F:protein tyrosine phosphatase activity"/>
    <property type="evidence" value="ECO:0007669"/>
    <property type="project" value="UniProtKB-EC"/>
</dbReference>
<sequence length="279" mass="30983">METADKKTGITVRPQLPEAVPGFKDFGHVPLKSVHNCRDLGGMPAADGKHIRPGRLLRSASLHAMTPEDANALLDEHALVEVVDFRMSGEVDRALDKVGELPFVTYRFLPVLPEHRDTAEPPQPRPGIDAFSMMETVYRTFVTSREGITAYTEFLNGLLERETGATLWHCTQGKDRTGTGAMLVEHALGVSEENIRRDYLATNLFADDMMDELAKLLEHVPLMDKAADQAGAALFAYPRYLDTELSAIKEGWGSVDAYLDQALDFGPDKRARLRELYLA</sequence>
<dbReference type="InterPro" id="IPR029021">
    <property type="entry name" value="Prot-tyrosine_phosphatase-like"/>
</dbReference>
<dbReference type="InterPro" id="IPR026893">
    <property type="entry name" value="Tyr/Ser_Pase_IphP-type"/>
</dbReference>
<reference evidence="1" key="1">
    <citation type="submission" date="2023-05" db="EMBL/GenBank/DDBJ databases">
        <title>[olsenella] sp. nov., isolated from a pig farm feces dump.</title>
        <authorList>
            <person name="Chang Y.-H."/>
        </authorList>
    </citation>
    <scope>NUCLEOTIDE SEQUENCE</scope>
    <source>
        <strain evidence="1">YH-ols2217</strain>
    </source>
</reference>
<proteinExistence type="predicted"/>
<gene>
    <name evidence="1" type="ORF">QJ043_06455</name>
</gene>
<dbReference type="Gene3D" id="3.90.190.10">
    <property type="entry name" value="Protein tyrosine phosphatase superfamily"/>
    <property type="match status" value="1"/>
</dbReference>
<accession>A0ABT6ZMG2</accession>
<organism evidence="1 2">
    <name type="scientific">Kribbibacterium absianum</name>
    <dbReference type="NCBI Taxonomy" id="3044210"/>
    <lineage>
        <taxon>Bacteria</taxon>
        <taxon>Bacillati</taxon>
        <taxon>Actinomycetota</taxon>
        <taxon>Coriobacteriia</taxon>
        <taxon>Coriobacteriales</taxon>
        <taxon>Kribbibacteriaceae</taxon>
        <taxon>Kribbibacterium</taxon>
    </lineage>
</organism>
<dbReference type="Proteomes" id="UP001431693">
    <property type="component" value="Unassembled WGS sequence"/>
</dbReference>
<evidence type="ECO:0000313" key="1">
    <source>
        <dbReference type="EMBL" id="MDJ1129718.1"/>
    </source>
</evidence>
<dbReference type="Pfam" id="PF13350">
    <property type="entry name" value="Y_phosphatase3"/>
    <property type="match status" value="1"/>
</dbReference>
<comment type="caution">
    <text evidence="1">The sequence shown here is derived from an EMBL/GenBank/DDBJ whole genome shotgun (WGS) entry which is preliminary data.</text>
</comment>
<evidence type="ECO:0000313" key="2">
    <source>
        <dbReference type="Proteomes" id="UP001431693"/>
    </source>
</evidence>